<dbReference type="InterPro" id="IPR013083">
    <property type="entry name" value="Znf_RING/FYVE/PHD"/>
</dbReference>
<dbReference type="EMBL" id="CM007656">
    <property type="protein sequence ID" value="ONI02037.1"/>
    <property type="molecule type" value="Genomic_DNA"/>
</dbReference>
<dbReference type="InterPro" id="IPR045129">
    <property type="entry name" value="RNF123/RKP/RSPRY1"/>
</dbReference>
<dbReference type="SUPFAM" id="SSF57850">
    <property type="entry name" value="RING/U-box"/>
    <property type="match status" value="1"/>
</dbReference>
<dbReference type="PROSITE" id="PS50188">
    <property type="entry name" value="B302_SPRY"/>
    <property type="match status" value="1"/>
</dbReference>
<dbReference type="Pfam" id="PF00622">
    <property type="entry name" value="SPRY"/>
    <property type="match status" value="1"/>
</dbReference>
<dbReference type="InterPro" id="IPR043136">
    <property type="entry name" value="B30.2/SPRY_sf"/>
</dbReference>
<keyword evidence="7" id="KW-0862">Zinc</keyword>
<reference evidence="12" key="2">
    <citation type="submission" date="2016-12" db="EMBL/GenBank/DDBJ databases">
        <title>WGS assembly of Prunus persica.</title>
        <authorList>
            <person name="Verde I."/>
            <person name="Jenkins J."/>
            <person name="Dondini L."/>
            <person name="Micali S."/>
            <person name="Pagliarani G."/>
            <person name="Vendramin E."/>
            <person name="Paris R."/>
            <person name="Aramini V."/>
            <person name="Gazza L."/>
            <person name="Rossini L."/>
            <person name="Bassi D."/>
            <person name="Troggio M."/>
            <person name="Shu S."/>
            <person name="Grimwood J.H."/>
            <person name="Tartarini S."/>
            <person name="Dettori M.T."/>
            <person name="Schmutz J."/>
        </authorList>
    </citation>
    <scope>NUCLEOTIDE SEQUENCE</scope>
</reference>
<dbReference type="InterPro" id="IPR001870">
    <property type="entry name" value="B30.2/SPRY"/>
</dbReference>
<dbReference type="Gramene" id="ONI02040">
    <property type="protein sequence ID" value="ONI02040"/>
    <property type="gene ID" value="PRUPE_6G174100"/>
</dbReference>
<dbReference type="InterPro" id="IPR045737">
    <property type="entry name" value="RKP_N"/>
</dbReference>
<dbReference type="GO" id="GO:0008270">
    <property type="term" value="F:zinc ion binding"/>
    <property type="evidence" value="ECO:0007669"/>
    <property type="project" value="UniProtKB-KW"/>
</dbReference>
<dbReference type="Gene3D" id="3.30.40.10">
    <property type="entry name" value="Zinc/RING finger domain, C3HC4 (zinc finger)"/>
    <property type="match status" value="1"/>
</dbReference>
<keyword evidence="5 8" id="KW-0863">Zinc-finger</keyword>
<dbReference type="AlphaFoldDB" id="A0A251NS16"/>
<evidence type="ECO:0000259" key="11">
    <source>
        <dbReference type="PROSITE" id="PS50188"/>
    </source>
</evidence>
<dbReference type="PANTHER" id="PTHR13363:SF5">
    <property type="entry name" value="E3 UBIQUITIN-PROTEIN LIGASE RNF123"/>
    <property type="match status" value="1"/>
</dbReference>
<dbReference type="SUPFAM" id="SSF49899">
    <property type="entry name" value="Concanavalin A-like lectins/glucanases"/>
    <property type="match status" value="1"/>
</dbReference>
<evidence type="ECO:0000313" key="12">
    <source>
        <dbReference type="EMBL" id="ONI02038.1"/>
    </source>
</evidence>
<dbReference type="EMBL" id="CM007656">
    <property type="protein sequence ID" value="ONI02038.1"/>
    <property type="molecule type" value="Genomic_DNA"/>
</dbReference>
<dbReference type="Gramene" id="ONI02038">
    <property type="protein sequence ID" value="ONI02038"/>
    <property type="gene ID" value="PRUPE_6G174100"/>
</dbReference>
<sequence length="1247" mass="140917">MAEDSLRIGGFSSGLAVILNDEDSKENSSKTHLVSYCDDFGHQSVERTLEYVLGLPNKSFGLLPSPIDSNLVRCIIQKEFSKLHANSSALVRNRDGVCIPGNGCGPHIVGLDEFSIRGDIRPIKPPLLVESLAMFSSARANAFVWKCKWMYEVILETSGIQQLGWATVSCPFTDHKGVGDADDSYAFDGRRVRKWNKEAEPYGQSWVVGDAIGCCIDLDCNEISFYRNGVSLGAAFHGIRKMGPVSGYYPAISLSQGERCELNFGARPFRFPIEGYLPLQEPPSLIPVATQLLCCLSRLLGMHSVEQAKHSSVQKWRRLKRFVSHEELFYPASHGICEEFFSVLGVDVWSIEYIAWGPFLSFMMEVFGQQVPHDYSSLDRVLDVFLEFEGSRMLFEHFINALACGCKIAPLVLKECPCSGSYPYLALACHILRRQELMVLWWKSPDFEFLFEGFLSRKNPNKHDLESMMPSVSWPGSCEDVSYESTMALTTKALSEAVSKIEEKHRDLCRLVIQFIPPVTPPQLPGSVFRTFLQNILLKNRGADRNLPPPGVSSNSVLVSLYTVILHFLSEGFAMGDICGWLKSSENGPDVGFLHRGGQRSFPVGLFLRNDLHRNENSRLGGSFSHLSKSNPVNDEEAEVIRWEEGCMDDEETRVTHSSTKKPCCCSCYNDDFTRISKYPIRYTAKGSRVHCSPIPERSAHVATECSTGNLNDELADKPSSSYQSESEFSYCPVQQLRFVPRESNMSSATLREEELLDVLLLLYHIGLAPNFKQASYYMSHQSQSISLLEEADKQIREKASNEQLKRLKEARNSYREEVINCVRQCAWYRITLISRWKQRGMYATCMWTVQLLLVLSKVDLLFLYIPEYYLEALVDCFHVLRKSDPPFVPSSIFIKQGLASFVTFVVTHFNDPRISSADLRDLLLQSISVLVQYKEYLAIFESNEAATQRMPKALLSAFDNRSWIPVTNILLRLCKGSGFGSSKHGESSSSVVFQRLLGETCVSDEELFSAFLNRLFNTLSWTMTEFSVSVREMQEKYQVLEFQQKKCSVIFDLSCNLARVLEFCTHAIPRAFLSGAETNLRRSLRRHGQSLEKVNRGMILAPLVGIILNLLNASEQMECMEHNDVVSIFASMGCLDSFHCRFQYLLDYNWAGTFRGDAYLVKLAQLENFLSLLSQSQSQENTIYRGETDGNDDMCCICYACEADAEFSPCSHRSCYGCITRHLLNSHRCFFCNATVVDVVRISEKS</sequence>
<evidence type="ECO:0000256" key="5">
    <source>
        <dbReference type="ARBA" id="ARBA00022771"/>
    </source>
</evidence>
<dbReference type="InterPro" id="IPR013320">
    <property type="entry name" value="ConA-like_dom_sf"/>
</dbReference>
<evidence type="ECO:0000256" key="8">
    <source>
        <dbReference type="PROSITE-ProRule" id="PRU00175"/>
    </source>
</evidence>
<feature type="coiled-coil region" evidence="9">
    <location>
        <begin position="798"/>
        <end position="825"/>
    </location>
</feature>
<dbReference type="SMART" id="SM00449">
    <property type="entry name" value="SPRY"/>
    <property type="match status" value="1"/>
</dbReference>
<keyword evidence="9" id="KW-0175">Coiled coil</keyword>
<organism evidence="12 13">
    <name type="scientific">Prunus persica</name>
    <name type="common">Peach</name>
    <name type="synonym">Amygdalus persica</name>
    <dbReference type="NCBI Taxonomy" id="3760"/>
    <lineage>
        <taxon>Eukaryota</taxon>
        <taxon>Viridiplantae</taxon>
        <taxon>Streptophyta</taxon>
        <taxon>Embryophyta</taxon>
        <taxon>Tracheophyta</taxon>
        <taxon>Spermatophyta</taxon>
        <taxon>Magnoliopsida</taxon>
        <taxon>eudicotyledons</taxon>
        <taxon>Gunneridae</taxon>
        <taxon>Pentapetalae</taxon>
        <taxon>rosids</taxon>
        <taxon>fabids</taxon>
        <taxon>Rosales</taxon>
        <taxon>Rosaceae</taxon>
        <taxon>Amygdaloideae</taxon>
        <taxon>Amygdaleae</taxon>
        <taxon>Prunus</taxon>
    </lineage>
</organism>
<name>A0A251NS16_PRUPE</name>
<evidence type="ECO:0000256" key="4">
    <source>
        <dbReference type="ARBA" id="ARBA00022723"/>
    </source>
</evidence>
<proteinExistence type="predicted"/>
<dbReference type="EMBL" id="CM007656">
    <property type="protein sequence ID" value="ONI02039.1"/>
    <property type="molecule type" value="Genomic_DNA"/>
</dbReference>
<dbReference type="FunFam" id="2.60.120.920:FF:000053">
    <property type="entry name" value="E3 ubiquitin-protein ligase RKP"/>
    <property type="match status" value="1"/>
</dbReference>
<comment type="catalytic activity">
    <reaction evidence="1">
        <text>S-ubiquitinyl-[E2 ubiquitin-conjugating enzyme]-L-cysteine + [acceptor protein]-L-lysine = [E2 ubiquitin-conjugating enzyme]-L-cysteine + N(6)-ubiquitinyl-[acceptor protein]-L-lysine.</text>
        <dbReference type="EC" id="2.3.2.27"/>
    </reaction>
</comment>
<keyword evidence="6" id="KW-0833">Ubl conjugation pathway</keyword>
<dbReference type="Gramene" id="ONI02039">
    <property type="protein sequence ID" value="ONI02039"/>
    <property type="gene ID" value="PRUPE_6G174100"/>
</dbReference>
<dbReference type="InterPro" id="IPR019474">
    <property type="entry name" value="Ub_conjug_fac_E4_core"/>
</dbReference>
<dbReference type="CDD" id="cd16541">
    <property type="entry name" value="RING-HC_RNF123"/>
    <property type="match status" value="1"/>
</dbReference>
<dbReference type="InterPro" id="IPR003877">
    <property type="entry name" value="SPRY_dom"/>
</dbReference>
<dbReference type="Pfam" id="PF25576">
    <property type="entry name" value="TPR_RNF123"/>
    <property type="match status" value="2"/>
</dbReference>
<gene>
    <name evidence="12" type="ORF">PRUPE_6G174100</name>
</gene>
<evidence type="ECO:0000313" key="13">
    <source>
        <dbReference type="Proteomes" id="UP000006882"/>
    </source>
</evidence>
<dbReference type="Gene3D" id="2.60.120.920">
    <property type="match status" value="1"/>
</dbReference>
<dbReference type="PANTHER" id="PTHR13363">
    <property type="entry name" value="RING FINGER AND SRY DOMAIN-CONTAINING"/>
    <property type="match status" value="1"/>
</dbReference>
<evidence type="ECO:0000256" key="2">
    <source>
        <dbReference type="ARBA" id="ARBA00012483"/>
    </source>
</evidence>
<keyword evidence="3" id="KW-0808">Transferase</keyword>
<dbReference type="InterPro" id="IPR057987">
    <property type="entry name" value="TPR_RNF123/RKP"/>
</dbReference>
<dbReference type="Proteomes" id="UP000006882">
    <property type="component" value="Chromosome G6"/>
</dbReference>
<dbReference type="InterPro" id="IPR001841">
    <property type="entry name" value="Znf_RING"/>
</dbReference>
<protein>
    <recommendedName>
        <fullName evidence="2">RING-type E3 ubiquitin transferase</fullName>
        <ecNumber evidence="2">2.3.2.27</ecNumber>
    </recommendedName>
</protein>
<dbReference type="GO" id="GO:0006511">
    <property type="term" value="P:ubiquitin-dependent protein catabolic process"/>
    <property type="evidence" value="ECO:0007669"/>
    <property type="project" value="InterPro"/>
</dbReference>
<accession>A0A251NS16</accession>
<evidence type="ECO:0000256" key="6">
    <source>
        <dbReference type="ARBA" id="ARBA00022786"/>
    </source>
</evidence>
<feature type="domain" description="B30.2/SPRY" evidence="11">
    <location>
        <begin position="76"/>
        <end position="269"/>
    </location>
</feature>
<feature type="domain" description="RING-type" evidence="10">
    <location>
        <begin position="1196"/>
        <end position="1234"/>
    </location>
</feature>
<dbReference type="EMBL" id="CM007656">
    <property type="protein sequence ID" value="ONI02036.1"/>
    <property type="molecule type" value="Genomic_DNA"/>
</dbReference>
<dbReference type="GO" id="GO:0016567">
    <property type="term" value="P:protein ubiquitination"/>
    <property type="evidence" value="ECO:0007669"/>
    <property type="project" value="InterPro"/>
</dbReference>
<dbReference type="GO" id="GO:0000151">
    <property type="term" value="C:ubiquitin ligase complex"/>
    <property type="evidence" value="ECO:0007669"/>
    <property type="project" value="InterPro"/>
</dbReference>
<dbReference type="PROSITE" id="PS50089">
    <property type="entry name" value="ZF_RING_2"/>
    <property type="match status" value="1"/>
</dbReference>
<keyword evidence="13" id="KW-1185">Reference proteome</keyword>
<dbReference type="FunFam" id="3.30.40.10:FF:000133">
    <property type="entry name" value="E3 ubiquitin-protein ligase RNF123"/>
    <property type="match status" value="1"/>
</dbReference>
<keyword evidence="4" id="KW-0479">Metal-binding</keyword>
<evidence type="ECO:0000256" key="1">
    <source>
        <dbReference type="ARBA" id="ARBA00000900"/>
    </source>
</evidence>
<dbReference type="GO" id="GO:0034450">
    <property type="term" value="F:ubiquitin-ubiquitin ligase activity"/>
    <property type="evidence" value="ECO:0007669"/>
    <property type="project" value="InterPro"/>
</dbReference>
<dbReference type="EC" id="2.3.2.27" evidence="2"/>
<dbReference type="EMBL" id="CM007656">
    <property type="protein sequence ID" value="ONI02040.1"/>
    <property type="molecule type" value="Genomic_DNA"/>
</dbReference>
<dbReference type="Pfam" id="PF10408">
    <property type="entry name" value="Ufd2P_core"/>
    <property type="match status" value="1"/>
</dbReference>
<reference evidence="12 13" key="1">
    <citation type="journal article" date="2013" name="Nat. Genet.">
        <title>The high-quality draft genome of peach (Prunus persica) identifies unique patterns of genetic diversity, domestication and genome evolution.</title>
        <authorList>
            <consortium name="International Peach Genome Initiative"/>
            <person name="Verde I."/>
            <person name="Abbott A.G."/>
            <person name="Scalabrin S."/>
            <person name="Jung S."/>
            <person name="Shu S."/>
            <person name="Marroni F."/>
            <person name="Zhebentyayeva T."/>
            <person name="Dettori M.T."/>
            <person name="Grimwood J."/>
            <person name="Cattonaro F."/>
            <person name="Zuccolo A."/>
            <person name="Rossini L."/>
            <person name="Jenkins J."/>
            <person name="Vendramin E."/>
            <person name="Meisel L.A."/>
            <person name="Decroocq V."/>
            <person name="Sosinski B."/>
            <person name="Prochnik S."/>
            <person name="Mitros T."/>
            <person name="Policriti A."/>
            <person name="Cipriani G."/>
            <person name="Dondini L."/>
            <person name="Ficklin S."/>
            <person name="Goodstein D.M."/>
            <person name="Xuan P."/>
            <person name="Del Fabbro C."/>
            <person name="Aramini V."/>
            <person name="Copetti D."/>
            <person name="Gonzalez S."/>
            <person name="Horner D.S."/>
            <person name="Falchi R."/>
            <person name="Lucas S."/>
            <person name="Mica E."/>
            <person name="Maldonado J."/>
            <person name="Lazzari B."/>
            <person name="Bielenberg D."/>
            <person name="Pirona R."/>
            <person name="Miculan M."/>
            <person name="Barakat A."/>
            <person name="Testolin R."/>
            <person name="Stella A."/>
            <person name="Tartarini S."/>
            <person name="Tonutti P."/>
            <person name="Arus P."/>
            <person name="Orellana A."/>
            <person name="Wells C."/>
            <person name="Main D."/>
            <person name="Vizzotto G."/>
            <person name="Silva H."/>
            <person name="Salamini F."/>
            <person name="Schmutz J."/>
            <person name="Morgante M."/>
            <person name="Rokhsar D.S."/>
        </authorList>
    </citation>
    <scope>NUCLEOTIDE SEQUENCE [LARGE SCALE GENOMIC DNA]</scope>
    <source>
        <strain evidence="13">cv. Nemared</strain>
    </source>
</reference>
<evidence type="ECO:0000256" key="7">
    <source>
        <dbReference type="ARBA" id="ARBA00022833"/>
    </source>
</evidence>
<evidence type="ECO:0000259" key="10">
    <source>
        <dbReference type="PROSITE" id="PS50089"/>
    </source>
</evidence>
<dbReference type="Gramene" id="ONI02037">
    <property type="protein sequence ID" value="ONI02037"/>
    <property type="gene ID" value="PRUPE_6G174100"/>
</dbReference>
<dbReference type="Pfam" id="PF19322">
    <property type="entry name" value="RKP_N"/>
    <property type="match status" value="1"/>
</dbReference>
<evidence type="ECO:0000256" key="9">
    <source>
        <dbReference type="SAM" id="Coils"/>
    </source>
</evidence>
<dbReference type="Gramene" id="ONI02036">
    <property type="protein sequence ID" value="ONI02036"/>
    <property type="gene ID" value="PRUPE_6G174100"/>
</dbReference>
<evidence type="ECO:0000256" key="3">
    <source>
        <dbReference type="ARBA" id="ARBA00022679"/>
    </source>
</evidence>